<evidence type="ECO:0000256" key="6">
    <source>
        <dbReference type="ARBA" id="ARBA00022927"/>
    </source>
</evidence>
<dbReference type="GO" id="GO:0005829">
    <property type="term" value="C:cytosol"/>
    <property type="evidence" value="ECO:0007669"/>
    <property type="project" value="TreeGrafter"/>
</dbReference>
<keyword evidence="10" id="KW-1185">Reference proteome</keyword>
<evidence type="ECO:0000259" key="8">
    <source>
        <dbReference type="Pfam" id="PF02108"/>
    </source>
</evidence>
<gene>
    <name evidence="9" type="ORF">SAMN05660653_00589</name>
</gene>
<dbReference type="RefSeq" id="WP_092117085.1">
    <property type="nucleotide sequence ID" value="NZ_FMXO01000003.1"/>
</dbReference>
<dbReference type="GO" id="GO:0015031">
    <property type="term" value="P:protein transport"/>
    <property type="evidence" value="ECO:0007669"/>
    <property type="project" value="UniProtKB-KW"/>
</dbReference>
<dbReference type="InterPro" id="IPR038495">
    <property type="entry name" value="ATPase_E_C"/>
</dbReference>
<keyword evidence="4" id="KW-0813">Transport</keyword>
<accession>A0A1G6AVB4</accession>
<keyword evidence="9" id="KW-0966">Cell projection</keyword>
<dbReference type="Proteomes" id="UP000198771">
    <property type="component" value="Unassembled WGS sequence"/>
</dbReference>
<dbReference type="Gene3D" id="3.30.2320.30">
    <property type="entry name" value="ATP synthase, E subunit, C-terminal"/>
    <property type="match status" value="1"/>
</dbReference>
<proteinExistence type="inferred from homology"/>
<evidence type="ECO:0000256" key="1">
    <source>
        <dbReference type="ARBA" id="ARBA00003041"/>
    </source>
</evidence>
<keyword evidence="5" id="KW-1005">Bacterial flagellum biogenesis</keyword>
<keyword evidence="9" id="KW-0282">Flagellum</keyword>
<organism evidence="9 10">
    <name type="scientific">Desulfonatronum thiosulfatophilum</name>
    <dbReference type="NCBI Taxonomy" id="617002"/>
    <lineage>
        <taxon>Bacteria</taxon>
        <taxon>Pseudomonadati</taxon>
        <taxon>Thermodesulfobacteriota</taxon>
        <taxon>Desulfovibrionia</taxon>
        <taxon>Desulfovibrionales</taxon>
        <taxon>Desulfonatronaceae</taxon>
        <taxon>Desulfonatronum</taxon>
    </lineage>
</organism>
<dbReference type="EMBL" id="FMXO01000003">
    <property type="protein sequence ID" value="SDB12294.1"/>
    <property type="molecule type" value="Genomic_DNA"/>
</dbReference>
<feature type="domain" description="Flagellar assembly protein FliH/Type III secretion system HrpE" evidence="8">
    <location>
        <begin position="99"/>
        <end position="225"/>
    </location>
</feature>
<comment type="similarity">
    <text evidence="2">Belongs to the FliH family.</text>
</comment>
<keyword evidence="9" id="KW-0969">Cilium</keyword>
<evidence type="ECO:0000256" key="5">
    <source>
        <dbReference type="ARBA" id="ARBA00022795"/>
    </source>
</evidence>
<evidence type="ECO:0000313" key="10">
    <source>
        <dbReference type="Proteomes" id="UP000198771"/>
    </source>
</evidence>
<dbReference type="InterPro" id="IPR051472">
    <property type="entry name" value="T3SS_Stator/FliH"/>
</dbReference>
<dbReference type="AlphaFoldDB" id="A0A1G6AVB4"/>
<protein>
    <recommendedName>
        <fullName evidence="3">Flagellar assembly protein FliH</fullName>
    </recommendedName>
</protein>
<keyword evidence="6" id="KW-0653">Protein transport</keyword>
<dbReference type="Pfam" id="PF02108">
    <property type="entry name" value="FliH"/>
    <property type="match status" value="1"/>
</dbReference>
<name>A0A1G6AVB4_9BACT</name>
<dbReference type="PANTHER" id="PTHR34982:SF1">
    <property type="entry name" value="FLAGELLAR ASSEMBLY PROTEIN FLIH"/>
    <property type="match status" value="1"/>
</dbReference>
<dbReference type="STRING" id="617002.SAMN05660653_00589"/>
<keyword evidence="7" id="KW-1006">Bacterial flagellum protein export</keyword>
<evidence type="ECO:0000256" key="2">
    <source>
        <dbReference type="ARBA" id="ARBA00006602"/>
    </source>
</evidence>
<dbReference type="InterPro" id="IPR018035">
    <property type="entry name" value="Flagellar_FliH/T3SS_HrpE"/>
</dbReference>
<evidence type="ECO:0000313" key="9">
    <source>
        <dbReference type="EMBL" id="SDB12294.1"/>
    </source>
</evidence>
<reference evidence="9 10" key="1">
    <citation type="submission" date="2016-10" db="EMBL/GenBank/DDBJ databases">
        <authorList>
            <person name="de Groot N.N."/>
        </authorList>
    </citation>
    <scope>NUCLEOTIDE SEQUENCE [LARGE SCALE GENOMIC DNA]</scope>
    <source>
        <strain evidence="9 10">ASO4-2</strain>
    </source>
</reference>
<comment type="function">
    <text evidence="1">Needed for flagellar regrowth and assembly.</text>
</comment>
<evidence type="ECO:0000256" key="3">
    <source>
        <dbReference type="ARBA" id="ARBA00016507"/>
    </source>
</evidence>
<dbReference type="GO" id="GO:0044781">
    <property type="term" value="P:bacterial-type flagellum organization"/>
    <property type="evidence" value="ECO:0007669"/>
    <property type="project" value="UniProtKB-KW"/>
</dbReference>
<evidence type="ECO:0000256" key="7">
    <source>
        <dbReference type="ARBA" id="ARBA00023225"/>
    </source>
</evidence>
<evidence type="ECO:0000256" key="4">
    <source>
        <dbReference type="ARBA" id="ARBA00022448"/>
    </source>
</evidence>
<sequence>MSFSSAPGADQKPEGRIIIGPRSVGLAELTLNSGRQEAWNLEAEEEYLSRVRIRAQDMAREILAQAMAEAEQVRAQAHEEGYHAGQAQADAELMVAREQAADQCAAILNAIQEQGKKVWRTHRADLISLLHIMVEKTIAVELEAHRQESLAVLLDQAVDMIDSKRKMVFSVHPRDRELIEAMLRQTRNGGDQLDNWKIKEDPRIEQGGLILECDHGMVDNTIASRRAGLEDIIAQLTLEESN</sequence>
<dbReference type="OrthoDB" id="5470636at2"/>
<dbReference type="PANTHER" id="PTHR34982">
    <property type="entry name" value="YOP PROTEINS TRANSLOCATION PROTEIN L"/>
    <property type="match status" value="1"/>
</dbReference>